<keyword evidence="2" id="KW-0012">Acyltransferase</keyword>
<evidence type="ECO:0000313" key="4">
    <source>
        <dbReference type="Proteomes" id="UP000249324"/>
    </source>
</evidence>
<dbReference type="SUPFAM" id="SSF55729">
    <property type="entry name" value="Acyl-CoA N-acyltransferases (Nat)"/>
    <property type="match status" value="1"/>
</dbReference>
<dbReference type="GO" id="GO:0030649">
    <property type="term" value="P:aminoglycoside antibiotic catabolic process"/>
    <property type="evidence" value="ECO:0007669"/>
    <property type="project" value="TreeGrafter"/>
</dbReference>
<dbReference type="Pfam" id="PF17668">
    <property type="entry name" value="Acetyltransf_17"/>
    <property type="match status" value="1"/>
</dbReference>
<sequence>MGSEERVVRRFRAEDEGFVAGLRRQCFSASINFDLWLAHGHVLERAGQPVAAMLARPAGQWFGGRPVPGVAISSVMVDLAHRSAGVMGYLLESVLADHARSGAAVATLVPTALAPYRRAGFEVGGHRYRFVAPPAALRTGSEIDSVRWFETADVDALAEVYEEFARRSNGLIVRSAGWWQGHILPSVRSGDAFAVVAVRDGAVTGYAMWDQPSAPRGELTFRHRVRAREIVWTSRSSANALLRALARAGSPGEDLTWFGSPCDGLSMFFDVPPTVDWAYPWMLRIIDYPAALTARGYPPDVTVELVLAVRRTAPGRALRLTVSDGRCRAEWTTEAPEAAVTERGFAALYTGRLSAAEAQVLGELHTERAGTLDRIGTVFACGTPWMFDHF</sequence>
<dbReference type="PROSITE" id="PS51186">
    <property type="entry name" value="GNAT"/>
    <property type="match status" value="1"/>
</dbReference>
<dbReference type="Pfam" id="PF13527">
    <property type="entry name" value="Acetyltransf_9"/>
    <property type="match status" value="1"/>
</dbReference>
<dbReference type="Proteomes" id="UP000249324">
    <property type="component" value="Unassembled WGS sequence"/>
</dbReference>
<dbReference type="Gene3D" id="3.40.630.30">
    <property type="match status" value="2"/>
</dbReference>
<dbReference type="Gene3D" id="3.30.1050.10">
    <property type="entry name" value="SCP2 sterol-binding domain"/>
    <property type="match status" value="1"/>
</dbReference>
<dbReference type="InterPro" id="IPR051554">
    <property type="entry name" value="Acetyltransferase_Eis"/>
</dbReference>
<evidence type="ECO:0000259" key="1">
    <source>
        <dbReference type="PROSITE" id="PS51186"/>
    </source>
</evidence>
<reference evidence="2" key="1">
    <citation type="submission" date="2018-05" db="EMBL/GenBank/DDBJ databases">
        <authorList>
            <person name="Moura L."/>
            <person name="Setubal J.C."/>
        </authorList>
    </citation>
    <scope>NUCLEOTIDE SEQUENCE</scope>
    <source>
        <strain evidence="2">ZC4RG45</strain>
    </source>
</reference>
<dbReference type="PANTHER" id="PTHR37817">
    <property type="entry name" value="N-ACETYLTRANSFERASE EIS"/>
    <property type="match status" value="1"/>
</dbReference>
<accession>A0A2W4IXF4</accession>
<dbReference type="AlphaFoldDB" id="A0A2W4IXF4"/>
<evidence type="ECO:0000313" key="2">
    <source>
        <dbReference type="EMBL" id="MFO7194254.1"/>
    </source>
</evidence>
<proteinExistence type="predicted"/>
<dbReference type="EMBL" id="QGUI02000401">
    <property type="protein sequence ID" value="MFO7194254.1"/>
    <property type="molecule type" value="Genomic_DNA"/>
</dbReference>
<dbReference type="InterPro" id="IPR025559">
    <property type="entry name" value="Eis_dom"/>
</dbReference>
<gene>
    <name evidence="2" type="ORF">DIU77_018600</name>
    <name evidence="3" type="ORF">DIU77_16580</name>
</gene>
<dbReference type="InterPro" id="IPR036527">
    <property type="entry name" value="SCP2_sterol-bd_dom_sf"/>
</dbReference>
<protein>
    <submittedName>
        <fullName evidence="2">GNAT family N-acetyltransferase</fullName>
        <ecNumber evidence="2">2.3.1.-</ecNumber>
    </submittedName>
</protein>
<organism evidence="3">
    <name type="scientific">Thermocrispum agreste</name>
    <dbReference type="NCBI Taxonomy" id="37925"/>
    <lineage>
        <taxon>Bacteria</taxon>
        <taxon>Bacillati</taxon>
        <taxon>Actinomycetota</taxon>
        <taxon>Actinomycetes</taxon>
        <taxon>Pseudonocardiales</taxon>
        <taxon>Pseudonocardiaceae</taxon>
        <taxon>Thermocrispum</taxon>
    </lineage>
</organism>
<dbReference type="PANTHER" id="PTHR37817:SF1">
    <property type="entry name" value="N-ACETYLTRANSFERASE EIS"/>
    <property type="match status" value="1"/>
</dbReference>
<evidence type="ECO:0000313" key="3">
    <source>
        <dbReference type="EMBL" id="PZM91670.1"/>
    </source>
</evidence>
<reference evidence="3" key="2">
    <citation type="submission" date="2018-05" db="EMBL/GenBank/DDBJ databases">
        <authorList>
            <person name="Lanie J.A."/>
            <person name="Ng W.-L."/>
            <person name="Kazmierczak K.M."/>
            <person name="Andrzejewski T.M."/>
            <person name="Davidsen T.M."/>
            <person name="Wayne K.J."/>
            <person name="Tettelin H."/>
            <person name="Glass J.I."/>
            <person name="Rusch D."/>
            <person name="Podicherti R."/>
            <person name="Tsui H.-C.T."/>
            <person name="Winkler M.E."/>
        </authorList>
    </citation>
    <scope>NUCLEOTIDE SEQUENCE</scope>
    <source>
        <strain evidence="3">ZC4RG45</strain>
    </source>
</reference>
<dbReference type="InterPro" id="IPR016181">
    <property type="entry name" value="Acyl_CoA_acyltransferase"/>
</dbReference>
<reference evidence="2 4" key="3">
    <citation type="journal article" date="2021" name="BMC Genomics">
        <title>Genome-resolved metagenome and metatranscriptome analyses of thermophilic composting reveal key bacterial players and their metabolic interactions.</title>
        <authorList>
            <person name="Braga L.P.P."/>
            <person name="Pereira R.V."/>
            <person name="Martins L.F."/>
            <person name="Moura L.M.S."/>
            <person name="Sanchez F.B."/>
            <person name="Patane J.S.L."/>
            <person name="da Silva A.M."/>
            <person name="Setubal J.C."/>
        </authorList>
    </citation>
    <scope>NUCLEOTIDE SEQUENCE [LARGE SCALE GENOMIC DNA]</scope>
    <source>
        <strain evidence="2">ZC4RG45</strain>
    </source>
</reference>
<dbReference type="STRING" id="1111738.GCA_000427905_03024"/>
<dbReference type="Pfam" id="PF13530">
    <property type="entry name" value="SCP2_2"/>
    <property type="match status" value="1"/>
</dbReference>
<dbReference type="EMBL" id="QGUI01000750">
    <property type="protein sequence ID" value="PZM91670.1"/>
    <property type="molecule type" value="Genomic_DNA"/>
</dbReference>
<dbReference type="SUPFAM" id="SSF55718">
    <property type="entry name" value="SCP-like"/>
    <property type="match status" value="1"/>
</dbReference>
<reference evidence="2" key="4">
    <citation type="submission" date="2023-08" db="EMBL/GenBank/DDBJ databases">
        <authorList>
            <person name="Guima S.E.S."/>
            <person name="Martins L.F."/>
            <person name="Silva A.M."/>
            <person name="Setubal J.C."/>
        </authorList>
    </citation>
    <scope>NUCLEOTIDE SEQUENCE</scope>
    <source>
        <strain evidence="2">ZC4RG45</strain>
    </source>
</reference>
<dbReference type="InterPro" id="IPR000182">
    <property type="entry name" value="GNAT_dom"/>
</dbReference>
<feature type="domain" description="N-acetyltransferase" evidence="1">
    <location>
        <begin position="6"/>
        <end position="144"/>
    </location>
</feature>
<dbReference type="GO" id="GO:0034069">
    <property type="term" value="F:aminoglycoside N-acetyltransferase activity"/>
    <property type="evidence" value="ECO:0007669"/>
    <property type="project" value="TreeGrafter"/>
</dbReference>
<name>A0A2W4IXF4_9PSEU</name>
<dbReference type="InterPro" id="IPR041380">
    <property type="entry name" value="Acetyltransf_17"/>
</dbReference>
<dbReference type="EC" id="2.3.1.-" evidence="2"/>
<keyword evidence="2" id="KW-0808">Transferase</keyword>
<comment type="caution">
    <text evidence="3">The sequence shown here is derived from an EMBL/GenBank/DDBJ whole genome shotgun (WGS) entry which is preliminary data.</text>
</comment>